<name>A0A9P3HLG3_9FUNG</name>
<keyword evidence="3" id="KW-1185">Reference proteome</keyword>
<proteinExistence type="predicted"/>
<dbReference type="Pfam" id="PF04707">
    <property type="entry name" value="PRELI"/>
    <property type="match status" value="1"/>
</dbReference>
<comment type="caution">
    <text evidence="2">The sequence shown here is derived from an EMBL/GenBank/DDBJ whole genome shotgun (WGS) entry which is preliminary data.</text>
</comment>
<evidence type="ECO:0000313" key="2">
    <source>
        <dbReference type="EMBL" id="GJJ78929.1"/>
    </source>
</evidence>
<dbReference type="AlphaFoldDB" id="A0A9P3HLG3"/>
<dbReference type="InterPro" id="IPR037365">
    <property type="entry name" value="Slowmo/Ups"/>
</dbReference>
<accession>A0A9P3HLG3</accession>
<dbReference type="InterPro" id="IPR006797">
    <property type="entry name" value="PRELI/MSF1_dom"/>
</dbReference>
<reference evidence="2" key="1">
    <citation type="submission" date="2021-11" db="EMBL/GenBank/DDBJ databases">
        <authorList>
            <person name="Herlambang A."/>
            <person name="Guo Y."/>
            <person name="Takashima Y."/>
            <person name="Nishizawa T."/>
        </authorList>
    </citation>
    <scope>NUCLEOTIDE SEQUENCE</scope>
    <source>
        <strain evidence="2">E1425</strain>
    </source>
</reference>
<dbReference type="GO" id="GO:0005758">
    <property type="term" value="C:mitochondrial intermembrane space"/>
    <property type="evidence" value="ECO:0007669"/>
    <property type="project" value="InterPro"/>
</dbReference>
<dbReference type="OrthoDB" id="407630at2759"/>
<evidence type="ECO:0000259" key="1">
    <source>
        <dbReference type="PROSITE" id="PS50904"/>
    </source>
</evidence>
<dbReference type="PROSITE" id="PS50904">
    <property type="entry name" value="PRELI_MSF1"/>
    <property type="match status" value="1"/>
</dbReference>
<feature type="domain" description="PRELI/MSF1" evidence="1">
    <location>
        <begin position="1"/>
        <end position="174"/>
    </location>
</feature>
<reference evidence="2" key="2">
    <citation type="journal article" date="2022" name="Microbiol. Resour. Announc.">
        <title>Whole-Genome Sequence of Entomortierella parvispora E1425, a Mucoromycotan Fungus Associated with Burkholderiaceae-Related Endosymbiotic Bacteria.</title>
        <authorList>
            <person name="Herlambang A."/>
            <person name="Guo Y."/>
            <person name="Takashima Y."/>
            <person name="Narisawa K."/>
            <person name="Ohta H."/>
            <person name="Nishizawa T."/>
        </authorList>
    </citation>
    <scope>NUCLEOTIDE SEQUENCE</scope>
    <source>
        <strain evidence="2">E1425</strain>
    </source>
</reference>
<dbReference type="PANTHER" id="PTHR11158">
    <property type="entry name" value="MSF1/PX19 RELATED"/>
    <property type="match status" value="1"/>
</dbReference>
<sequence length="211" mass="23243">MKFFEATHHFNHSWAQVTAANWMKYPNERCPHVIAVDVLDRHVDPETGILHTERLLTCNQNAPALVLKFLGGSTLSYVRETSELDPKTRKLTMKTQNLTMCNVLKINETVTYSPNPQNELSTVFKQEAKITAGSALSRFSSYIEDFCLTRFRDNAAVGRAGFELVLEKLKEARIEATTQLENAATAATTQLEHAATAATTAAASAAVAATL</sequence>
<dbReference type="EMBL" id="BQFW01000015">
    <property type="protein sequence ID" value="GJJ78929.1"/>
    <property type="molecule type" value="Genomic_DNA"/>
</dbReference>
<protein>
    <recommendedName>
        <fullName evidence="1">PRELI/MSF1 domain-containing protein</fullName>
    </recommendedName>
</protein>
<evidence type="ECO:0000313" key="3">
    <source>
        <dbReference type="Proteomes" id="UP000827284"/>
    </source>
</evidence>
<organism evidence="2 3">
    <name type="scientific">Entomortierella parvispora</name>
    <dbReference type="NCBI Taxonomy" id="205924"/>
    <lineage>
        <taxon>Eukaryota</taxon>
        <taxon>Fungi</taxon>
        <taxon>Fungi incertae sedis</taxon>
        <taxon>Mucoromycota</taxon>
        <taxon>Mortierellomycotina</taxon>
        <taxon>Mortierellomycetes</taxon>
        <taxon>Mortierellales</taxon>
        <taxon>Mortierellaceae</taxon>
        <taxon>Entomortierella</taxon>
    </lineage>
</organism>
<gene>
    <name evidence="2" type="ORF">EMPS_11288</name>
</gene>
<dbReference type="Proteomes" id="UP000827284">
    <property type="component" value="Unassembled WGS sequence"/>
</dbReference>